<dbReference type="Proteomes" id="UP000243793">
    <property type="component" value="Chromosome"/>
</dbReference>
<feature type="transmembrane region" description="Helical" evidence="7">
    <location>
        <begin position="246"/>
        <end position="267"/>
    </location>
</feature>
<feature type="transmembrane region" description="Helical" evidence="7">
    <location>
        <begin position="89"/>
        <end position="108"/>
    </location>
</feature>
<feature type="transmembrane region" description="Helical" evidence="7">
    <location>
        <begin position="304"/>
        <end position="324"/>
    </location>
</feature>
<proteinExistence type="inferred from homology"/>
<dbReference type="AlphaFoldDB" id="A0A1Y0CVS3"/>
<evidence type="ECO:0000256" key="4">
    <source>
        <dbReference type="ARBA" id="ARBA00022692"/>
    </source>
</evidence>
<evidence type="ECO:0000313" key="9">
    <source>
        <dbReference type="Proteomes" id="UP000243793"/>
    </source>
</evidence>
<evidence type="ECO:0000256" key="2">
    <source>
        <dbReference type="ARBA" id="ARBA00007977"/>
    </source>
</evidence>
<keyword evidence="5 7" id="KW-1133">Transmembrane helix</keyword>
<dbReference type="OrthoDB" id="9805703at2"/>
<evidence type="ECO:0000256" key="5">
    <source>
        <dbReference type="ARBA" id="ARBA00022989"/>
    </source>
</evidence>
<dbReference type="RefSeq" id="WP_086963223.1">
    <property type="nucleotide sequence ID" value="NZ_CP021376.1"/>
</dbReference>
<keyword evidence="6 7" id="KW-0472">Membrane</keyword>
<dbReference type="PANTHER" id="PTHR30106:SF2">
    <property type="entry name" value="UPF0324 INNER MEMBRANE PROTEIN YEIH"/>
    <property type="match status" value="1"/>
</dbReference>
<dbReference type="NCBIfam" id="TIGR00698">
    <property type="entry name" value="YeiH family putative sulfate export transporter"/>
    <property type="match status" value="1"/>
</dbReference>
<dbReference type="Pfam" id="PF03601">
    <property type="entry name" value="Cons_hypoth698"/>
    <property type="match status" value="1"/>
</dbReference>
<name>A0A1Y0CVS3_9GAMM</name>
<feature type="transmembrane region" description="Helical" evidence="7">
    <location>
        <begin position="274"/>
        <end position="292"/>
    </location>
</feature>
<evidence type="ECO:0000256" key="3">
    <source>
        <dbReference type="ARBA" id="ARBA00022475"/>
    </source>
</evidence>
<evidence type="ECO:0000256" key="1">
    <source>
        <dbReference type="ARBA" id="ARBA00004651"/>
    </source>
</evidence>
<organism evidence="8 9">
    <name type="scientific">Oceanisphaera avium</name>
    <dbReference type="NCBI Taxonomy" id="1903694"/>
    <lineage>
        <taxon>Bacteria</taxon>
        <taxon>Pseudomonadati</taxon>
        <taxon>Pseudomonadota</taxon>
        <taxon>Gammaproteobacteria</taxon>
        <taxon>Aeromonadales</taxon>
        <taxon>Aeromonadaceae</taxon>
        <taxon>Oceanisphaera</taxon>
    </lineage>
</organism>
<keyword evidence="9" id="KW-1185">Reference proteome</keyword>
<sequence>MPKIIKGLLLAAFITLASILLTDVLHSSISPLIFAIVLGLIIGNLRPQLTAGSWHPGLDFCKKRLLRIGVAFYGINITLQHIADVGTAALVVDVIMLSSTLCLGYWIGHKWFGLDAPTSLLVGAGSAICGAAAVLAAEPVVRAKPQQATLAVGTVVIFGTIAMFLYPIMYPLLGLDQESMGIFTGATIHEVAQVVAAGDAINSEVAQTAVITKLTRVMMLAPVLVLLGHWLSRKQGSDAVRPPQPWFAYGFILIVIINSVLNLPAAWVGVIKHLDIWALTMAMAALGLSTHISELKSVGWKPMALGAILFIHLMVAGLTVTHLATTWL</sequence>
<evidence type="ECO:0000256" key="6">
    <source>
        <dbReference type="ARBA" id="ARBA00023136"/>
    </source>
</evidence>
<comment type="similarity">
    <text evidence="2">Belongs to the UPF0324 family.</text>
</comment>
<protein>
    <submittedName>
        <fullName evidence="8">Uncharacterized protein</fullName>
    </submittedName>
</protein>
<dbReference type="KEGG" id="ocm:CBP12_04090"/>
<reference evidence="9" key="1">
    <citation type="submission" date="2017-05" db="EMBL/GenBank/DDBJ databases">
        <authorList>
            <person name="Sung H."/>
        </authorList>
    </citation>
    <scope>NUCLEOTIDE SEQUENCE [LARGE SCALE GENOMIC DNA]</scope>
    <source>
        <strain evidence="9">AMac2203</strain>
    </source>
</reference>
<dbReference type="EMBL" id="CP021376">
    <property type="protein sequence ID" value="ART79431.1"/>
    <property type="molecule type" value="Genomic_DNA"/>
</dbReference>
<feature type="transmembrane region" description="Helical" evidence="7">
    <location>
        <begin position="149"/>
        <end position="173"/>
    </location>
</feature>
<gene>
    <name evidence="8" type="ORF">CBP12_04090</name>
</gene>
<feature type="transmembrane region" description="Helical" evidence="7">
    <location>
        <begin position="120"/>
        <end position="137"/>
    </location>
</feature>
<feature type="transmembrane region" description="Helical" evidence="7">
    <location>
        <begin position="32"/>
        <end position="53"/>
    </location>
</feature>
<evidence type="ECO:0000256" key="7">
    <source>
        <dbReference type="SAM" id="Phobius"/>
    </source>
</evidence>
<accession>A0A1Y0CVS3</accession>
<keyword evidence="3" id="KW-1003">Cell membrane</keyword>
<dbReference type="PANTHER" id="PTHR30106">
    <property type="entry name" value="INNER MEMBRANE PROTEIN YEIH-RELATED"/>
    <property type="match status" value="1"/>
</dbReference>
<dbReference type="GO" id="GO:0005886">
    <property type="term" value="C:plasma membrane"/>
    <property type="evidence" value="ECO:0007669"/>
    <property type="project" value="UniProtKB-SubCell"/>
</dbReference>
<evidence type="ECO:0000313" key="8">
    <source>
        <dbReference type="EMBL" id="ART79431.1"/>
    </source>
</evidence>
<dbReference type="InterPro" id="IPR018383">
    <property type="entry name" value="UPF0324_pro"/>
</dbReference>
<comment type="subcellular location">
    <subcellularLocation>
        <location evidence="1">Cell membrane</location>
        <topology evidence="1">Multi-pass membrane protein</topology>
    </subcellularLocation>
</comment>
<keyword evidence="4 7" id="KW-0812">Transmembrane</keyword>
<dbReference type="InterPro" id="IPR004630">
    <property type="entry name" value="UPF0324_YeiH-like"/>
</dbReference>